<dbReference type="EMBL" id="PDCK01000047">
    <property type="protein sequence ID" value="PRQ15649.1"/>
    <property type="molecule type" value="Genomic_DNA"/>
</dbReference>
<evidence type="ECO:0000256" key="1">
    <source>
        <dbReference type="SAM" id="Phobius"/>
    </source>
</evidence>
<gene>
    <name evidence="2" type="ORF">RchiOBHm_MTg0498951</name>
</gene>
<reference evidence="2 3" key="1">
    <citation type="journal article" date="2018" name="Nat. Genet.">
        <title>The Rosa genome provides new insights in the design of modern roses.</title>
        <authorList>
            <person name="Bendahmane M."/>
        </authorList>
    </citation>
    <scope>NUCLEOTIDE SEQUENCE [LARGE SCALE GENOMIC DNA]</scope>
    <source>
        <strain evidence="3">cv. Old Blush</strain>
    </source>
</reference>
<keyword evidence="3" id="KW-1185">Reference proteome</keyword>
<keyword evidence="1" id="KW-0812">Transmembrane</keyword>
<dbReference type="AlphaFoldDB" id="A0A2P6P144"/>
<sequence length="67" mass="7585">MASGKILTLLLVCCQNARDFGMKIGFVIFSMFTGSVTLLQMVLRTLVTHWVWVCTDLLRNLIAFYLA</sequence>
<accession>A0A2P6P144</accession>
<keyword evidence="1" id="KW-1133">Transmembrane helix</keyword>
<proteinExistence type="predicted"/>
<dbReference type="Proteomes" id="UP000238479">
    <property type="component" value="Mitochondrion MT"/>
</dbReference>
<evidence type="ECO:0000313" key="3">
    <source>
        <dbReference type="Proteomes" id="UP000238479"/>
    </source>
</evidence>
<keyword evidence="2" id="KW-0496">Mitochondrion</keyword>
<dbReference type="Gramene" id="PRQ15649">
    <property type="protein sequence ID" value="PRQ15649"/>
    <property type="gene ID" value="RchiOBHm_MTg0498951"/>
</dbReference>
<organism evidence="2 3">
    <name type="scientific">Rosa chinensis</name>
    <name type="common">China rose</name>
    <dbReference type="NCBI Taxonomy" id="74649"/>
    <lineage>
        <taxon>Eukaryota</taxon>
        <taxon>Viridiplantae</taxon>
        <taxon>Streptophyta</taxon>
        <taxon>Embryophyta</taxon>
        <taxon>Tracheophyta</taxon>
        <taxon>Spermatophyta</taxon>
        <taxon>Magnoliopsida</taxon>
        <taxon>eudicotyledons</taxon>
        <taxon>Gunneridae</taxon>
        <taxon>Pentapetalae</taxon>
        <taxon>rosids</taxon>
        <taxon>fabids</taxon>
        <taxon>Rosales</taxon>
        <taxon>Rosaceae</taxon>
        <taxon>Rosoideae</taxon>
        <taxon>Rosoideae incertae sedis</taxon>
        <taxon>Rosa</taxon>
    </lineage>
</organism>
<feature type="transmembrane region" description="Helical" evidence="1">
    <location>
        <begin position="24"/>
        <end position="43"/>
    </location>
</feature>
<name>A0A2P6P144_ROSCH</name>
<comment type="caution">
    <text evidence="2">The sequence shown here is derived from an EMBL/GenBank/DDBJ whole genome shotgun (WGS) entry which is preliminary data.</text>
</comment>
<protein>
    <submittedName>
        <fullName evidence="2">Uncharacterized protein</fullName>
    </submittedName>
</protein>
<keyword evidence="1" id="KW-0472">Membrane</keyword>
<evidence type="ECO:0000313" key="2">
    <source>
        <dbReference type="EMBL" id="PRQ15649.1"/>
    </source>
</evidence>
<geneLocation type="mitochondrion" evidence="2"/>